<proteinExistence type="predicted"/>
<accession>D8PRW8</accession>
<keyword evidence="1" id="KW-0597">Phosphoprotein</keyword>
<dbReference type="GeneID" id="9594585"/>
<dbReference type="Proteomes" id="UP000007431">
    <property type="component" value="Unassembled WGS sequence"/>
</dbReference>
<keyword evidence="4" id="KW-1185">Reference proteome</keyword>
<dbReference type="eggNOG" id="KOG4747">
    <property type="taxonomic scope" value="Eukaryota"/>
</dbReference>
<dbReference type="STRING" id="578458.D8PRW8"/>
<dbReference type="PROSITE" id="PS50894">
    <property type="entry name" value="HPT"/>
    <property type="match status" value="1"/>
</dbReference>
<dbReference type="InParanoid" id="D8PRW8"/>
<dbReference type="SMART" id="SM00073">
    <property type="entry name" value="HPT"/>
    <property type="match status" value="1"/>
</dbReference>
<dbReference type="OMA" id="QTFKKMD"/>
<dbReference type="InterPro" id="IPR045871">
    <property type="entry name" value="AHP1-5/YPD1"/>
</dbReference>
<dbReference type="EMBL" id="GL377302">
    <property type="protein sequence ID" value="EFJ02554.1"/>
    <property type="molecule type" value="Genomic_DNA"/>
</dbReference>
<dbReference type="InterPro" id="IPR008207">
    <property type="entry name" value="Sig_transdc_His_kin_Hpt_dom"/>
</dbReference>
<evidence type="ECO:0000313" key="4">
    <source>
        <dbReference type="Proteomes" id="UP000007431"/>
    </source>
</evidence>
<evidence type="ECO:0000256" key="1">
    <source>
        <dbReference type="PROSITE-ProRule" id="PRU00110"/>
    </source>
</evidence>
<gene>
    <name evidence="3" type="ORF">SCHCODRAFT_46465</name>
</gene>
<evidence type="ECO:0000259" key="2">
    <source>
        <dbReference type="PROSITE" id="PS50894"/>
    </source>
</evidence>
<organism evidence="4">
    <name type="scientific">Schizophyllum commune (strain H4-8 / FGSC 9210)</name>
    <name type="common">Split gill fungus</name>
    <dbReference type="NCBI Taxonomy" id="578458"/>
    <lineage>
        <taxon>Eukaryota</taxon>
        <taxon>Fungi</taxon>
        <taxon>Dikarya</taxon>
        <taxon>Basidiomycota</taxon>
        <taxon>Agaricomycotina</taxon>
        <taxon>Agaricomycetes</taxon>
        <taxon>Agaricomycetidae</taxon>
        <taxon>Agaricales</taxon>
        <taxon>Schizophyllaceae</taxon>
        <taxon>Schizophyllum</taxon>
    </lineage>
</organism>
<dbReference type="GO" id="GO:0000160">
    <property type="term" value="P:phosphorelay signal transduction system"/>
    <property type="evidence" value="ECO:0007669"/>
    <property type="project" value="InterPro"/>
</dbReference>
<dbReference type="AlphaFoldDB" id="D8PRW8"/>
<feature type="domain" description="HPt" evidence="2">
    <location>
        <begin position="15"/>
        <end position="115"/>
    </location>
</feature>
<dbReference type="VEuPathDB" id="FungiDB:SCHCODRAFT_02610527"/>
<dbReference type="SUPFAM" id="SSF47226">
    <property type="entry name" value="Histidine-containing phosphotransfer domain, HPT domain"/>
    <property type="match status" value="1"/>
</dbReference>
<dbReference type="OrthoDB" id="1673781at2759"/>
<evidence type="ECO:0000313" key="3">
    <source>
        <dbReference type="EMBL" id="EFJ02554.1"/>
    </source>
</evidence>
<dbReference type="GO" id="GO:0009927">
    <property type="term" value="F:histidine phosphotransfer kinase activity"/>
    <property type="evidence" value="ECO:0007669"/>
    <property type="project" value="InterPro"/>
</dbReference>
<dbReference type="GO" id="GO:0005634">
    <property type="term" value="C:nucleus"/>
    <property type="evidence" value="ECO:0007669"/>
    <property type="project" value="TreeGrafter"/>
</dbReference>
<dbReference type="Pfam" id="PF01627">
    <property type="entry name" value="Hpt"/>
    <property type="match status" value="1"/>
</dbReference>
<protein>
    <recommendedName>
        <fullName evidence="2">HPt domain-containing protein</fullName>
    </recommendedName>
</protein>
<sequence>MEIFRQILELDDEDSHDFSREMVSDFFSQARDTLKTLDGAFTSSNLTTLADRGHFLKSSSASLGIYKVQEACGKIEQYGKKVADDGSSLEKDDALKLIDALLKKVKVDIDAAETWLDEWYERDGNAT</sequence>
<dbReference type="Gene3D" id="1.20.120.160">
    <property type="entry name" value="HPT domain"/>
    <property type="match status" value="1"/>
</dbReference>
<reference evidence="3 4" key="1">
    <citation type="journal article" date="2010" name="Nat. Biotechnol.">
        <title>Genome sequence of the model mushroom Schizophyllum commune.</title>
        <authorList>
            <person name="Ohm R.A."/>
            <person name="de Jong J.F."/>
            <person name="Lugones L.G."/>
            <person name="Aerts A."/>
            <person name="Kothe E."/>
            <person name="Stajich J.E."/>
            <person name="de Vries R.P."/>
            <person name="Record E."/>
            <person name="Levasseur A."/>
            <person name="Baker S.E."/>
            <person name="Bartholomew K.A."/>
            <person name="Coutinho P.M."/>
            <person name="Erdmann S."/>
            <person name="Fowler T.J."/>
            <person name="Gathman A.C."/>
            <person name="Lombard V."/>
            <person name="Henrissat B."/>
            <person name="Knabe N."/>
            <person name="Kuees U."/>
            <person name="Lilly W.W."/>
            <person name="Lindquist E."/>
            <person name="Lucas S."/>
            <person name="Magnuson J.K."/>
            <person name="Piumi F."/>
            <person name="Raudaskoski M."/>
            <person name="Salamov A."/>
            <person name="Schmutz J."/>
            <person name="Schwarze F.W.M.R."/>
            <person name="vanKuyk P.A."/>
            <person name="Horton J.S."/>
            <person name="Grigoriev I.V."/>
            <person name="Woesten H.A.B."/>
        </authorList>
    </citation>
    <scope>NUCLEOTIDE SEQUENCE [LARGE SCALE GENOMIC DNA]</scope>
    <source>
        <strain evidence="4">H4-8 / FGSC 9210</strain>
    </source>
</reference>
<dbReference type="InterPro" id="IPR036641">
    <property type="entry name" value="HPT_dom_sf"/>
</dbReference>
<dbReference type="KEGG" id="scm:SCHCO_02610527"/>
<dbReference type="HOGENOM" id="CLU_085158_2_1_1"/>
<dbReference type="GO" id="GO:0005737">
    <property type="term" value="C:cytoplasm"/>
    <property type="evidence" value="ECO:0007669"/>
    <property type="project" value="TreeGrafter"/>
</dbReference>
<dbReference type="PANTHER" id="PTHR28242:SF52">
    <property type="entry name" value="PHOSPHORELAY INTERMEDIATE PROTEIN YPD1"/>
    <property type="match status" value="1"/>
</dbReference>
<name>D8PRW8_SCHCM</name>
<feature type="modified residue" description="Phosphohistidine" evidence="1">
    <location>
        <position position="54"/>
    </location>
</feature>
<dbReference type="PANTHER" id="PTHR28242">
    <property type="entry name" value="PHOSPHORELAY INTERMEDIATE PROTEIN YPD1"/>
    <property type="match status" value="1"/>
</dbReference>
<dbReference type="GO" id="GO:0043424">
    <property type="term" value="F:protein histidine kinase binding"/>
    <property type="evidence" value="ECO:0007669"/>
    <property type="project" value="InterPro"/>
</dbReference>